<dbReference type="Pfam" id="PF00877">
    <property type="entry name" value="NLPC_P60"/>
    <property type="match status" value="1"/>
</dbReference>
<name>R7RV52_9CLOT</name>
<evidence type="ECO:0000256" key="3">
    <source>
        <dbReference type="ARBA" id="ARBA00022729"/>
    </source>
</evidence>
<feature type="coiled-coil region" evidence="6">
    <location>
        <begin position="26"/>
        <end position="102"/>
    </location>
</feature>
<dbReference type="eggNOG" id="COG0791">
    <property type="taxonomic scope" value="Bacteria"/>
</dbReference>
<evidence type="ECO:0000256" key="6">
    <source>
        <dbReference type="SAM" id="Coils"/>
    </source>
</evidence>
<dbReference type="GO" id="GO:0006508">
    <property type="term" value="P:proteolysis"/>
    <property type="evidence" value="ECO:0007669"/>
    <property type="project" value="UniProtKB-KW"/>
</dbReference>
<keyword evidence="2" id="KW-0645">Protease</keyword>
<evidence type="ECO:0000256" key="2">
    <source>
        <dbReference type="ARBA" id="ARBA00022670"/>
    </source>
</evidence>
<evidence type="ECO:0000256" key="5">
    <source>
        <dbReference type="ARBA" id="ARBA00022807"/>
    </source>
</evidence>
<feature type="coiled-coil region" evidence="6">
    <location>
        <begin position="146"/>
        <end position="225"/>
    </location>
</feature>
<gene>
    <name evidence="9" type="ORF">TCEL_00881</name>
</gene>
<reference evidence="9" key="1">
    <citation type="submission" date="2013-03" db="EMBL/GenBank/DDBJ databases">
        <title>Draft genome sequence of the hydrogen-ethanol-producing anaerobic alkalithermophilic Caloramator celere.</title>
        <authorList>
            <person name="Ciranna A."/>
            <person name="Larjo A."/>
            <person name="Kivisto A."/>
            <person name="Santala V."/>
            <person name="Roos C."/>
            <person name="Karp M."/>
        </authorList>
    </citation>
    <scope>NUCLEOTIDE SEQUENCE [LARGE SCALE GENOMIC DNA]</scope>
    <source>
        <strain evidence="9">DSM 8682</strain>
    </source>
</reference>
<dbReference type="HOGENOM" id="CLU_034085_0_0_9"/>
<dbReference type="InterPro" id="IPR057309">
    <property type="entry name" value="PcsB_CC"/>
</dbReference>
<keyword evidence="4" id="KW-0378">Hydrolase</keyword>
<dbReference type="Proteomes" id="UP000014923">
    <property type="component" value="Unassembled WGS sequence"/>
</dbReference>
<keyword evidence="5" id="KW-0788">Thiol protease</keyword>
<feature type="domain" description="NlpC/P60" evidence="8">
    <location>
        <begin position="240"/>
        <end position="355"/>
    </location>
</feature>
<dbReference type="Gene3D" id="6.10.250.3150">
    <property type="match status" value="1"/>
</dbReference>
<dbReference type="OrthoDB" id="9808890at2"/>
<protein>
    <submittedName>
        <fullName evidence="9">N-acetylmuramoyl-L-alanine amidase-like protein</fullName>
    </submittedName>
</protein>
<dbReference type="PANTHER" id="PTHR47053">
    <property type="entry name" value="MUREIN DD-ENDOPEPTIDASE MEPH-RELATED"/>
    <property type="match status" value="1"/>
</dbReference>
<dbReference type="Pfam" id="PF24568">
    <property type="entry name" value="CC_PcsB"/>
    <property type="match status" value="1"/>
</dbReference>
<comment type="similarity">
    <text evidence="1">Belongs to the peptidase C40 family.</text>
</comment>
<evidence type="ECO:0000313" key="9">
    <source>
        <dbReference type="EMBL" id="CDF59415.1"/>
    </source>
</evidence>
<dbReference type="InterPro" id="IPR051202">
    <property type="entry name" value="Peptidase_C40"/>
</dbReference>
<keyword evidence="6" id="KW-0175">Coiled coil</keyword>
<dbReference type="PROSITE" id="PS51935">
    <property type="entry name" value="NLPC_P60"/>
    <property type="match status" value="1"/>
</dbReference>
<evidence type="ECO:0000256" key="4">
    <source>
        <dbReference type="ARBA" id="ARBA00022801"/>
    </source>
</evidence>
<dbReference type="AlphaFoldDB" id="R7RV52"/>
<evidence type="ECO:0000313" key="10">
    <source>
        <dbReference type="Proteomes" id="UP000014923"/>
    </source>
</evidence>
<dbReference type="EMBL" id="CAVN010000099">
    <property type="protein sequence ID" value="CDF59415.1"/>
    <property type="molecule type" value="Genomic_DNA"/>
</dbReference>
<accession>R7RV52</accession>
<feature type="chain" id="PRO_5004444461" evidence="7">
    <location>
        <begin position="24"/>
        <end position="355"/>
    </location>
</feature>
<dbReference type="RefSeq" id="WP_018663300.1">
    <property type="nucleotide sequence ID" value="NZ_HF952018.1"/>
</dbReference>
<dbReference type="InterPro" id="IPR000064">
    <property type="entry name" value="NLP_P60_dom"/>
</dbReference>
<keyword evidence="3 7" id="KW-0732">Signal</keyword>
<organism evidence="9 10">
    <name type="scientific">Thermobrachium celere DSM 8682</name>
    <dbReference type="NCBI Taxonomy" id="941824"/>
    <lineage>
        <taxon>Bacteria</taxon>
        <taxon>Bacillati</taxon>
        <taxon>Bacillota</taxon>
        <taxon>Clostridia</taxon>
        <taxon>Eubacteriales</taxon>
        <taxon>Clostridiaceae</taxon>
        <taxon>Thermobrachium</taxon>
    </lineage>
</organism>
<dbReference type="GO" id="GO:0008234">
    <property type="term" value="F:cysteine-type peptidase activity"/>
    <property type="evidence" value="ECO:0007669"/>
    <property type="project" value="UniProtKB-KW"/>
</dbReference>
<feature type="signal peptide" evidence="7">
    <location>
        <begin position="1"/>
        <end position="23"/>
    </location>
</feature>
<comment type="caution">
    <text evidence="9">The sequence shown here is derived from an EMBL/GenBank/DDBJ whole genome shotgun (WGS) entry which is preliminary data.</text>
</comment>
<evidence type="ECO:0000256" key="1">
    <source>
        <dbReference type="ARBA" id="ARBA00007074"/>
    </source>
</evidence>
<sequence length="355" mass="40734">MKLKKIALGLSLFFIFSTSLAFASPIQQLEQQLQETKEEYNQVLEEIGQIESVIEEIDNQAYEIHLEINKNEDEIQRINEEIELKQEEIKKAEEEFEKRKKIADERIKNMYMNGTENYIELILGFTSFSDLISRIETVKTIIQFDINALEEINKGIEELNKKKEELELSKAKILELKKQNEQKLALINEKKKEQQRLIAELEAKKKKYANQIKKYQAQIYQLYNQVKAKTQKSASRGSTNFSSDDVIEYAMRFLGTPYVWGGTTPSGFDCSGFVKYVYSHFGINLPRTSREQATVGQAVSLSEAQPGDLVFFHSPISHVGIYVGNGMYIHAPRTGDVVKVSSLAGRKITVIKRIK</sequence>
<keyword evidence="10" id="KW-1185">Reference proteome</keyword>
<dbReference type="Gene3D" id="3.90.1720.10">
    <property type="entry name" value="endopeptidase domain like (from Nostoc punctiforme)"/>
    <property type="match status" value="1"/>
</dbReference>
<proteinExistence type="inferred from homology"/>
<dbReference type="PANTHER" id="PTHR47053:SF1">
    <property type="entry name" value="MUREIN DD-ENDOPEPTIDASE MEPH-RELATED"/>
    <property type="match status" value="1"/>
</dbReference>
<dbReference type="eggNOG" id="COG4942">
    <property type="taxonomic scope" value="Bacteria"/>
</dbReference>
<dbReference type="InterPro" id="IPR038765">
    <property type="entry name" value="Papain-like_cys_pep_sf"/>
</dbReference>
<evidence type="ECO:0000259" key="8">
    <source>
        <dbReference type="PROSITE" id="PS51935"/>
    </source>
</evidence>
<evidence type="ECO:0000256" key="7">
    <source>
        <dbReference type="SAM" id="SignalP"/>
    </source>
</evidence>
<dbReference type="SUPFAM" id="SSF54001">
    <property type="entry name" value="Cysteine proteinases"/>
    <property type="match status" value="1"/>
</dbReference>